<feature type="transmembrane region" description="Helical" evidence="7">
    <location>
        <begin position="254"/>
        <end position="271"/>
    </location>
</feature>
<dbReference type="Proteomes" id="UP000515679">
    <property type="component" value="Chromosome"/>
</dbReference>
<name>A0A7G5BSC7_9BACL</name>
<gene>
    <name evidence="9" type="ORF">FPL14_00545</name>
</gene>
<dbReference type="InterPro" id="IPR050638">
    <property type="entry name" value="AA-Vitamin_Transporters"/>
</dbReference>
<evidence type="ECO:0000256" key="4">
    <source>
        <dbReference type="ARBA" id="ARBA00022692"/>
    </source>
</evidence>
<reference evidence="9 10" key="1">
    <citation type="submission" date="2019-07" db="EMBL/GenBank/DDBJ databases">
        <authorList>
            <person name="Kim J.K."/>
            <person name="Cheong H.-M."/>
            <person name="Choi Y."/>
            <person name="Hwang K.J."/>
            <person name="Lee S."/>
            <person name="Choi C."/>
        </authorList>
    </citation>
    <scope>NUCLEOTIDE SEQUENCE [LARGE SCALE GENOMIC DNA]</scope>
    <source>
        <strain evidence="9 10">KS 22</strain>
    </source>
</reference>
<dbReference type="InterPro" id="IPR000620">
    <property type="entry name" value="EamA_dom"/>
</dbReference>
<dbReference type="PANTHER" id="PTHR32322:SF18">
    <property type="entry name" value="S-ADENOSYLMETHIONINE_S-ADENOSYLHOMOCYSTEINE TRANSPORTER"/>
    <property type="match status" value="1"/>
</dbReference>
<proteinExistence type="inferred from homology"/>
<protein>
    <submittedName>
        <fullName evidence="9">DMT family transporter</fullName>
    </submittedName>
</protein>
<organism evidence="9 10">
    <name type="scientific">Cohnella cholangitidis</name>
    <dbReference type="NCBI Taxonomy" id="2598458"/>
    <lineage>
        <taxon>Bacteria</taxon>
        <taxon>Bacillati</taxon>
        <taxon>Bacillota</taxon>
        <taxon>Bacilli</taxon>
        <taxon>Bacillales</taxon>
        <taxon>Paenibacillaceae</taxon>
        <taxon>Cohnella</taxon>
    </lineage>
</organism>
<feature type="transmembrane region" description="Helical" evidence="7">
    <location>
        <begin position="221"/>
        <end position="242"/>
    </location>
</feature>
<dbReference type="InterPro" id="IPR037185">
    <property type="entry name" value="EmrE-like"/>
</dbReference>
<dbReference type="Gene3D" id="1.10.3730.20">
    <property type="match status" value="1"/>
</dbReference>
<keyword evidence="6 7" id="KW-0472">Membrane</keyword>
<feature type="transmembrane region" description="Helical" evidence="7">
    <location>
        <begin position="7"/>
        <end position="32"/>
    </location>
</feature>
<feature type="transmembrane region" description="Helical" evidence="7">
    <location>
        <begin position="38"/>
        <end position="58"/>
    </location>
</feature>
<dbReference type="KEGG" id="cchl:FPL14_00545"/>
<feature type="domain" description="EamA" evidence="8">
    <location>
        <begin position="153"/>
        <end position="294"/>
    </location>
</feature>
<feature type="transmembrane region" description="Helical" evidence="7">
    <location>
        <begin position="277"/>
        <end position="294"/>
    </location>
</feature>
<keyword evidence="3" id="KW-1003">Cell membrane</keyword>
<feature type="transmembrane region" description="Helical" evidence="7">
    <location>
        <begin position="150"/>
        <end position="171"/>
    </location>
</feature>
<comment type="subcellular location">
    <subcellularLocation>
        <location evidence="1">Cell membrane</location>
        <topology evidence="1">Multi-pass membrane protein</topology>
    </subcellularLocation>
</comment>
<feature type="transmembrane region" description="Helical" evidence="7">
    <location>
        <begin position="99"/>
        <end position="116"/>
    </location>
</feature>
<evidence type="ECO:0000256" key="7">
    <source>
        <dbReference type="SAM" id="Phobius"/>
    </source>
</evidence>
<dbReference type="PANTHER" id="PTHR32322">
    <property type="entry name" value="INNER MEMBRANE TRANSPORTER"/>
    <property type="match status" value="1"/>
</dbReference>
<evidence type="ECO:0000256" key="5">
    <source>
        <dbReference type="ARBA" id="ARBA00022989"/>
    </source>
</evidence>
<evidence type="ECO:0000256" key="2">
    <source>
        <dbReference type="ARBA" id="ARBA00007362"/>
    </source>
</evidence>
<dbReference type="RefSeq" id="WP_182301193.1">
    <property type="nucleotide sequence ID" value="NZ_CP041969.1"/>
</dbReference>
<keyword evidence="5 7" id="KW-1133">Transmembrane helix</keyword>
<sequence length="311" mass="34558">MTKQRSIYLLALLYAIIIGFSFLFTKIALQFADPIDTLAYRFTLSFLVMGVAAWAGWIKIDWQGRKWWRLLPIGLLYPTLFFGFQVYGLDLMSSSEAGIFQATGPIFTLFLASLLLKERATWTQKLSVMCSVGGVIYIMAQSGASVHDTSIVGVVLLLVSTVSLSLYGVYVRRFKEGYTSIQMSFVMMLVGCLVFNALAIGKHSYEGTMNRLWEPLTELDFILPLLYIGIMSSLVSSLLSNYLLSKMEAFKMSMFVNLGTFVSIAAGVLFLHERLEGYHIVGALLIVGGVLGVTSRKRKRIGNRALEVKAG</sequence>
<dbReference type="Pfam" id="PF00892">
    <property type="entry name" value="EamA"/>
    <property type="match status" value="2"/>
</dbReference>
<evidence type="ECO:0000256" key="6">
    <source>
        <dbReference type="ARBA" id="ARBA00023136"/>
    </source>
</evidence>
<evidence type="ECO:0000256" key="1">
    <source>
        <dbReference type="ARBA" id="ARBA00004651"/>
    </source>
</evidence>
<dbReference type="SUPFAM" id="SSF103481">
    <property type="entry name" value="Multidrug resistance efflux transporter EmrE"/>
    <property type="match status" value="2"/>
</dbReference>
<dbReference type="EMBL" id="CP041969">
    <property type="protein sequence ID" value="QMV39861.1"/>
    <property type="molecule type" value="Genomic_DNA"/>
</dbReference>
<evidence type="ECO:0000256" key="3">
    <source>
        <dbReference type="ARBA" id="ARBA00022475"/>
    </source>
</evidence>
<feature type="domain" description="EamA" evidence="8">
    <location>
        <begin position="6"/>
        <end position="139"/>
    </location>
</feature>
<feature type="transmembrane region" description="Helical" evidence="7">
    <location>
        <begin position="128"/>
        <end position="144"/>
    </location>
</feature>
<comment type="similarity">
    <text evidence="2">Belongs to the EamA transporter family.</text>
</comment>
<keyword evidence="4 7" id="KW-0812">Transmembrane</keyword>
<evidence type="ECO:0000313" key="10">
    <source>
        <dbReference type="Proteomes" id="UP000515679"/>
    </source>
</evidence>
<feature type="transmembrane region" description="Helical" evidence="7">
    <location>
        <begin position="70"/>
        <end position="87"/>
    </location>
</feature>
<dbReference type="AlphaFoldDB" id="A0A7G5BSC7"/>
<keyword evidence="10" id="KW-1185">Reference proteome</keyword>
<accession>A0A7G5BSC7</accession>
<evidence type="ECO:0000313" key="9">
    <source>
        <dbReference type="EMBL" id="QMV39861.1"/>
    </source>
</evidence>
<feature type="transmembrane region" description="Helical" evidence="7">
    <location>
        <begin position="183"/>
        <end position="201"/>
    </location>
</feature>
<evidence type="ECO:0000259" key="8">
    <source>
        <dbReference type="Pfam" id="PF00892"/>
    </source>
</evidence>
<dbReference type="GO" id="GO:0005886">
    <property type="term" value="C:plasma membrane"/>
    <property type="evidence" value="ECO:0007669"/>
    <property type="project" value="UniProtKB-SubCell"/>
</dbReference>